<feature type="region of interest" description="Disordered" evidence="1">
    <location>
        <begin position="16"/>
        <end position="38"/>
    </location>
</feature>
<sequence>MLRGPHELFFASSAAVPPPARPQWASHQHCPPSKRPCWLPKPPSKFQTTLKTNFKTTFKTTSSHEVTFADARPSHIIESGQPTLISPLSPFASCSIGNGAGLDTVPYATFGTVKE</sequence>
<dbReference type="EMBL" id="BRXU01000002">
    <property type="protein sequence ID" value="GLC49717.1"/>
    <property type="molecule type" value="Genomic_DNA"/>
</dbReference>
<evidence type="ECO:0000313" key="2">
    <source>
        <dbReference type="EMBL" id="GLC49717.1"/>
    </source>
</evidence>
<reference evidence="2 3" key="1">
    <citation type="journal article" date="2023" name="Commun. Biol.">
        <title>Reorganization of the ancestral sex-determining regions during the evolution of trioecy in Pleodorina starrii.</title>
        <authorList>
            <person name="Takahashi K."/>
            <person name="Suzuki S."/>
            <person name="Kawai-Toyooka H."/>
            <person name="Yamamoto K."/>
            <person name="Hamaji T."/>
            <person name="Ootsuki R."/>
            <person name="Yamaguchi H."/>
            <person name="Kawachi M."/>
            <person name="Higashiyama T."/>
            <person name="Nozaki H."/>
        </authorList>
    </citation>
    <scope>NUCLEOTIDE SEQUENCE [LARGE SCALE GENOMIC DNA]</scope>
    <source>
        <strain evidence="2 3">NIES-4479</strain>
    </source>
</reference>
<evidence type="ECO:0000313" key="3">
    <source>
        <dbReference type="Proteomes" id="UP001165080"/>
    </source>
</evidence>
<dbReference type="AlphaFoldDB" id="A0A9W6BDR3"/>
<proteinExistence type="predicted"/>
<comment type="caution">
    <text evidence="2">The sequence shown here is derived from an EMBL/GenBank/DDBJ whole genome shotgun (WGS) entry which is preliminary data.</text>
</comment>
<accession>A0A9W6BDR3</accession>
<protein>
    <submittedName>
        <fullName evidence="2">Uncharacterized protein</fullName>
    </submittedName>
</protein>
<keyword evidence="3" id="KW-1185">Reference proteome</keyword>
<organism evidence="2 3">
    <name type="scientific">Pleodorina starrii</name>
    <dbReference type="NCBI Taxonomy" id="330485"/>
    <lineage>
        <taxon>Eukaryota</taxon>
        <taxon>Viridiplantae</taxon>
        <taxon>Chlorophyta</taxon>
        <taxon>core chlorophytes</taxon>
        <taxon>Chlorophyceae</taxon>
        <taxon>CS clade</taxon>
        <taxon>Chlamydomonadales</taxon>
        <taxon>Volvocaceae</taxon>
        <taxon>Pleodorina</taxon>
    </lineage>
</organism>
<name>A0A9W6BDR3_9CHLO</name>
<gene>
    <name evidence="2" type="primary">PLEST004792</name>
    <name evidence="2" type="ORF">PLESTB_000279200</name>
</gene>
<evidence type="ECO:0000256" key="1">
    <source>
        <dbReference type="SAM" id="MobiDB-lite"/>
    </source>
</evidence>
<dbReference type="Proteomes" id="UP001165080">
    <property type="component" value="Unassembled WGS sequence"/>
</dbReference>